<comment type="caution">
    <text evidence="1">The sequence shown here is derived from an EMBL/GenBank/DDBJ whole genome shotgun (WGS) entry which is preliminary data.</text>
</comment>
<evidence type="ECO:0000313" key="2">
    <source>
        <dbReference type="Proteomes" id="UP000030147"/>
    </source>
</evidence>
<dbReference type="RefSeq" id="WP_036815496.1">
    <property type="nucleotide sequence ID" value="NZ_AVBF01000002.1"/>
</dbReference>
<dbReference type="AlphaFoldDB" id="A0A0A2TYZ2"/>
<reference evidence="1 2" key="1">
    <citation type="journal article" date="2015" name="Stand. Genomic Sci.">
        <title>High quality draft genome sequence of the moderately halophilic bacterium Pontibacillus yanchengensis Y32(T) and comparison among Pontibacillus genomes.</title>
        <authorList>
            <person name="Huang J."/>
            <person name="Qiao Z.X."/>
            <person name="Tang J.W."/>
            <person name="Wang G."/>
        </authorList>
    </citation>
    <scope>NUCLEOTIDE SEQUENCE [LARGE SCALE GENOMIC DNA]</scope>
    <source>
        <strain evidence="1 2">Y32</strain>
    </source>
</reference>
<sequence>MIYKKDANFPYPVLTNNSNNYSTNLFILDVELHENTHNYRFDFQYEIESPFINDLLTKGHVQLILIIQSKDNKFFRLEKNQKSVEIAKSRISVSKRTSIQMHIQSKAEIDFKQNEDLSGFYDLFKEEIVVPKHAILGFSNVVLFDGSFKEPLELFEKKLDANLKSDIKIELSHETIVIYYRKPDFQFNNLPQSNTLNHPYIYTGLYAALQRFIVNNGEDSEYVDLEVIEPPNNPLEFKLYRLMKKKLIEELSINNIDEVIYAISDRILEKYTSVVKGLISHGS</sequence>
<proteinExistence type="predicted"/>
<dbReference type="STRING" id="1385514.N782_12695"/>
<gene>
    <name evidence="1" type="ORF">N782_12695</name>
</gene>
<protein>
    <submittedName>
        <fullName evidence="1">Uncharacterized protein</fullName>
    </submittedName>
</protein>
<dbReference type="eggNOG" id="ENOG502ZA77">
    <property type="taxonomic scope" value="Bacteria"/>
</dbReference>
<keyword evidence="2" id="KW-1185">Reference proteome</keyword>
<dbReference type="OrthoDB" id="1748925at2"/>
<name>A0A0A2TYZ2_9BACI</name>
<dbReference type="EMBL" id="AVBF01000002">
    <property type="protein sequence ID" value="KGP74485.1"/>
    <property type="molecule type" value="Genomic_DNA"/>
</dbReference>
<accession>A0A0A2TYZ2</accession>
<evidence type="ECO:0000313" key="1">
    <source>
        <dbReference type="EMBL" id="KGP74485.1"/>
    </source>
</evidence>
<dbReference type="Proteomes" id="UP000030147">
    <property type="component" value="Unassembled WGS sequence"/>
</dbReference>
<organism evidence="1 2">
    <name type="scientific">Pontibacillus yanchengensis Y32</name>
    <dbReference type="NCBI Taxonomy" id="1385514"/>
    <lineage>
        <taxon>Bacteria</taxon>
        <taxon>Bacillati</taxon>
        <taxon>Bacillota</taxon>
        <taxon>Bacilli</taxon>
        <taxon>Bacillales</taxon>
        <taxon>Bacillaceae</taxon>
        <taxon>Pontibacillus</taxon>
    </lineage>
</organism>